<gene>
    <name evidence="1" type="ORF">D3877_23350</name>
</gene>
<keyword evidence="2" id="KW-1185">Reference proteome</keyword>
<reference evidence="1 2" key="1">
    <citation type="submission" date="2018-09" db="EMBL/GenBank/DDBJ databases">
        <authorList>
            <person name="Zhu H."/>
        </authorList>
    </citation>
    <scope>NUCLEOTIDE SEQUENCE [LARGE SCALE GENOMIC DNA]</scope>
    <source>
        <strain evidence="1 2">K2W22B-5</strain>
    </source>
</reference>
<dbReference type="RefSeq" id="WP_119833211.1">
    <property type="nucleotide sequence ID" value="NZ_QYUL01000004.1"/>
</dbReference>
<proteinExistence type="predicted"/>
<protein>
    <submittedName>
        <fullName evidence="1">Uncharacterized protein</fullName>
    </submittedName>
</protein>
<dbReference type="EMBL" id="QYUL01000004">
    <property type="protein sequence ID" value="RJF78069.1"/>
    <property type="molecule type" value="Genomic_DNA"/>
</dbReference>
<accession>A0A418VPD9</accession>
<comment type="caution">
    <text evidence="1">The sequence shown here is derived from an EMBL/GenBank/DDBJ whole genome shotgun (WGS) entry which is preliminary data.</text>
</comment>
<dbReference type="Proteomes" id="UP000283458">
    <property type="component" value="Unassembled WGS sequence"/>
</dbReference>
<organism evidence="1 2">
    <name type="scientific">Azospirillum cavernae</name>
    <dbReference type="NCBI Taxonomy" id="2320860"/>
    <lineage>
        <taxon>Bacteria</taxon>
        <taxon>Pseudomonadati</taxon>
        <taxon>Pseudomonadota</taxon>
        <taxon>Alphaproteobacteria</taxon>
        <taxon>Rhodospirillales</taxon>
        <taxon>Azospirillaceae</taxon>
        <taxon>Azospirillum</taxon>
    </lineage>
</organism>
<evidence type="ECO:0000313" key="1">
    <source>
        <dbReference type="EMBL" id="RJF78069.1"/>
    </source>
</evidence>
<dbReference type="AlphaFoldDB" id="A0A418VPD9"/>
<evidence type="ECO:0000313" key="2">
    <source>
        <dbReference type="Proteomes" id="UP000283458"/>
    </source>
</evidence>
<sequence>MSLSHFHSSSFDPTTTADEVTGLLPAQVAQRVSEAAVYQVRETVPKVRVQTISDTTPELAKSLINLTRIYIGPDAAAAANKTLHAYITSINDQYASQGKHVIWSSGWSFQDLSKGGVPRGYFTGSYRVASGTYALGWRDLKDGEDLNRYARVYTVNGTKTQDRWPVEGETLTGKTLVTIRSATTRYVYPGENTQGRTTTNYTYKAAQSGFVPKELPLTFQNTHWMTAKLSSDQNYMADRVAYDHLNMTLQFVTSGGCWLNGTGAVFGIAGELADGRIALALTKLSADGRAFNVTLDPMVLEGVPSGRVLRMVPISTNRSAILVDLYATEGFQYAVFFFKNLHAGNPVLLKSTILDLTPGPEADLTAADLCSLGGSAVWVVLRDRITGFAKTYSLTSPA</sequence>
<name>A0A418VPD9_9PROT</name>